<dbReference type="InterPro" id="IPR005665">
    <property type="entry name" value="SecF_bac"/>
</dbReference>
<feature type="transmembrane region" description="Helical" evidence="9">
    <location>
        <begin position="305"/>
        <end position="323"/>
    </location>
</feature>
<feature type="transmembrane region" description="Helical" evidence="9">
    <location>
        <begin position="278"/>
        <end position="298"/>
    </location>
</feature>
<feature type="transmembrane region" description="Helical" evidence="9">
    <location>
        <begin position="596"/>
        <end position="617"/>
    </location>
</feature>
<evidence type="ECO:0000256" key="10">
    <source>
        <dbReference type="HAMAP-Rule" id="MF_01464"/>
    </source>
</evidence>
<dbReference type="InterPro" id="IPR022645">
    <property type="entry name" value="SecD/SecF_bac"/>
</dbReference>
<organism evidence="14 15">
    <name type="scientific">Candidatus Abzuiibacterium crystallinum</name>
    <dbReference type="NCBI Taxonomy" id="1974748"/>
    <lineage>
        <taxon>Bacteria</taxon>
        <taxon>Pseudomonadati</taxon>
        <taxon>Candidatus Omnitrophota</taxon>
        <taxon>Candidatus Abzuiibacterium</taxon>
    </lineage>
</organism>
<comment type="similarity">
    <text evidence="10">Belongs to the SecD/SecF family. SecF subfamily.</text>
</comment>
<dbReference type="GO" id="GO:0043952">
    <property type="term" value="P:protein transport by the Sec complex"/>
    <property type="evidence" value="ECO:0007669"/>
    <property type="project" value="UniProtKB-UniRule"/>
</dbReference>
<dbReference type="FunFam" id="1.20.1640.10:FF:000004">
    <property type="entry name" value="Protein translocase subunit SecD"/>
    <property type="match status" value="1"/>
</dbReference>
<dbReference type="GO" id="GO:0005886">
    <property type="term" value="C:plasma membrane"/>
    <property type="evidence" value="ECO:0007669"/>
    <property type="project" value="UniProtKB-SubCell"/>
</dbReference>
<comment type="subcellular location">
    <subcellularLocation>
        <location evidence="1 9">Cell membrane</location>
        <topology evidence="1 9">Multi-pass membrane protein</topology>
    </subcellularLocation>
</comment>
<comment type="function">
    <text evidence="9">Part of the Sec protein translocase complex. Interacts with the SecYEG preprotein conducting channel. SecDF uses the proton motive force (PMF) to complete protein translocation after the ATP-dependent function of SecA.</text>
</comment>
<evidence type="ECO:0000256" key="5">
    <source>
        <dbReference type="ARBA" id="ARBA00022927"/>
    </source>
</evidence>
<dbReference type="GO" id="GO:0065002">
    <property type="term" value="P:intracellular protein transmembrane transport"/>
    <property type="evidence" value="ECO:0007669"/>
    <property type="project" value="UniProtKB-UniRule"/>
</dbReference>
<evidence type="ECO:0000256" key="8">
    <source>
        <dbReference type="ARBA" id="ARBA00023136"/>
    </source>
</evidence>
<dbReference type="NCBIfam" id="TIGR00916">
    <property type="entry name" value="2A0604s01"/>
    <property type="match status" value="2"/>
</dbReference>
<dbReference type="EMBL" id="PCVY01000015">
    <property type="protein sequence ID" value="PIQ87323.1"/>
    <property type="molecule type" value="Genomic_DNA"/>
</dbReference>
<protein>
    <recommendedName>
        <fullName evidence="9 10">Multifunctional fusion protein</fullName>
    </recommendedName>
    <domain>
        <recommendedName>
            <fullName evidence="9">Protein translocase subunit SecD</fullName>
        </recommendedName>
    </domain>
    <domain>
        <recommendedName>
            <fullName evidence="10">Protein-export membrane protein SecF</fullName>
        </recommendedName>
    </domain>
</protein>
<dbReference type="Pfam" id="PF22599">
    <property type="entry name" value="SecDF_P1_head"/>
    <property type="match status" value="1"/>
</dbReference>
<feature type="transmembrane region" description="Helical" evidence="9">
    <location>
        <begin position="400"/>
        <end position="424"/>
    </location>
</feature>
<accession>A0A2H0LSC0</accession>
<dbReference type="PANTHER" id="PTHR30081">
    <property type="entry name" value="PROTEIN-EXPORT MEMBRANE PROTEIN SEC"/>
    <property type="match status" value="1"/>
</dbReference>
<dbReference type="PRINTS" id="PR01755">
    <property type="entry name" value="SECFTRNLCASE"/>
</dbReference>
<name>A0A2H0LSC0_9BACT</name>
<keyword evidence="4 9" id="KW-0812">Transmembrane</keyword>
<comment type="subunit">
    <text evidence="10">Forms a complex with SecD. Part of the essential Sec protein translocation apparatus which comprises SecA, SecYEG and auxiliary proteins SecDF. Other proteins may also be involved.</text>
</comment>
<dbReference type="Pfam" id="PF21760">
    <property type="entry name" value="SecD_1st"/>
    <property type="match status" value="1"/>
</dbReference>
<feature type="transmembrane region" description="Helical" evidence="9">
    <location>
        <begin position="329"/>
        <end position="347"/>
    </location>
</feature>
<dbReference type="InterPro" id="IPR048634">
    <property type="entry name" value="SecD_SecF_C"/>
</dbReference>
<feature type="domain" description="Protein translocase subunit SecDF P1" evidence="12">
    <location>
        <begin position="60"/>
        <end position="118"/>
    </location>
</feature>
<dbReference type="GO" id="GO:0006605">
    <property type="term" value="P:protein targeting"/>
    <property type="evidence" value="ECO:0007669"/>
    <property type="project" value="UniProtKB-UniRule"/>
</dbReference>
<dbReference type="InterPro" id="IPR048631">
    <property type="entry name" value="SecD_1st"/>
</dbReference>
<keyword evidence="3 9" id="KW-1003">Cell membrane</keyword>
<evidence type="ECO:0000256" key="4">
    <source>
        <dbReference type="ARBA" id="ARBA00022692"/>
    </source>
</evidence>
<evidence type="ECO:0000256" key="9">
    <source>
        <dbReference type="HAMAP-Rule" id="MF_01463"/>
    </source>
</evidence>
<feature type="domain" description="Protein export membrane protein SecD/SecF C-terminal" evidence="11">
    <location>
        <begin position="546"/>
        <end position="726"/>
    </location>
</feature>
<comment type="caution">
    <text evidence="14">The sequence shown here is derived from an EMBL/GenBank/DDBJ whole genome shotgun (WGS) entry which is preliminary data.</text>
</comment>
<dbReference type="Gene3D" id="1.20.1640.10">
    <property type="entry name" value="Multidrug efflux transporter AcrB transmembrane domain"/>
    <property type="match status" value="2"/>
</dbReference>
<comment type="caution">
    <text evidence="9">Lacks conserved residue(s) required for the propagation of feature annotation.</text>
</comment>
<dbReference type="Gene3D" id="3.30.1360.200">
    <property type="match status" value="1"/>
</dbReference>
<evidence type="ECO:0000256" key="7">
    <source>
        <dbReference type="ARBA" id="ARBA00023010"/>
    </source>
</evidence>
<evidence type="ECO:0000259" key="12">
    <source>
        <dbReference type="Pfam" id="PF21760"/>
    </source>
</evidence>
<dbReference type="SUPFAM" id="SSF82866">
    <property type="entry name" value="Multidrug efflux transporter AcrB transmembrane domain"/>
    <property type="match status" value="2"/>
</dbReference>
<dbReference type="Pfam" id="PF07549">
    <property type="entry name" value="Sec_GG"/>
    <property type="match status" value="2"/>
</dbReference>
<feature type="transmembrane region" description="Helical" evidence="9">
    <location>
        <begin position="623"/>
        <end position="644"/>
    </location>
</feature>
<reference evidence="14 15" key="1">
    <citation type="submission" date="2017-09" db="EMBL/GenBank/DDBJ databases">
        <title>Depth-based differentiation of microbial function through sediment-hosted aquifers and enrichment of novel symbionts in the deep terrestrial subsurface.</title>
        <authorList>
            <person name="Probst A.J."/>
            <person name="Ladd B."/>
            <person name="Jarett J.K."/>
            <person name="Geller-Mcgrath D.E."/>
            <person name="Sieber C.M."/>
            <person name="Emerson J.B."/>
            <person name="Anantharaman K."/>
            <person name="Thomas B.C."/>
            <person name="Malmstrom R."/>
            <person name="Stieglmeier M."/>
            <person name="Klingl A."/>
            <person name="Woyke T."/>
            <person name="Ryan C.M."/>
            <person name="Banfield J.F."/>
        </authorList>
    </citation>
    <scope>NUCLEOTIDE SEQUENCE [LARGE SCALE GENOMIC DNA]</scope>
    <source>
        <strain evidence="14">CG11_big_fil_rev_8_21_14_0_20_45_26</strain>
    </source>
</reference>
<dbReference type="NCBIfam" id="TIGR01129">
    <property type="entry name" value="secD"/>
    <property type="match status" value="1"/>
</dbReference>
<dbReference type="HAMAP" id="MF_01463_B">
    <property type="entry name" value="SecD_B"/>
    <property type="match status" value="1"/>
</dbReference>
<dbReference type="InterPro" id="IPR022646">
    <property type="entry name" value="SecD/SecF_CS"/>
</dbReference>
<evidence type="ECO:0000256" key="2">
    <source>
        <dbReference type="ARBA" id="ARBA00022448"/>
    </source>
</evidence>
<comment type="subunit">
    <text evidence="9">Forms a complex with SecF. Part of the essential Sec protein translocation apparatus which comprises SecA, SecYEG and auxiliary proteins SecDF. Other proteins may also be involved.</text>
</comment>
<evidence type="ECO:0000256" key="1">
    <source>
        <dbReference type="ARBA" id="ARBA00004651"/>
    </source>
</evidence>
<evidence type="ECO:0000259" key="13">
    <source>
        <dbReference type="Pfam" id="PF22599"/>
    </source>
</evidence>
<feature type="transmembrane region" description="Helical" evidence="9">
    <location>
        <begin position="675"/>
        <end position="693"/>
    </location>
</feature>
<dbReference type="AlphaFoldDB" id="A0A2H0LSC0"/>
<proteinExistence type="inferred from homology"/>
<dbReference type="GO" id="GO:0015450">
    <property type="term" value="F:protein-transporting ATPase activity"/>
    <property type="evidence" value="ECO:0007669"/>
    <property type="project" value="InterPro"/>
</dbReference>
<evidence type="ECO:0000256" key="6">
    <source>
        <dbReference type="ARBA" id="ARBA00022989"/>
    </source>
</evidence>
<gene>
    <name evidence="9" type="primary">secD</name>
    <name evidence="10" type="synonym">secF</name>
    <name evidence="14" type="ORF">COV74_01130</name>
</gene>
<keyword evidence="6 9" id="KW-1133">Transmembrane helix</keyword>
<dbReference type="PANTHER" id="PTHR30081:SF1">
    <property type="entry name" value="PROTEIN TRANSLOCASE SUBUNIT SECD"/>
    <property type="match status" value="1"/>
</dbReference>
<dbReference type="Proteomes" id="UP000230859">
    <property type="component" value="Unassembled WGS sequence"/>
</dbReference>
<dbReference type="Pfam" id="PF02355">
    <property type="entry name" value="SecD_SecF_C"/>
    <property type="match status" value="2"/>
</dbReference>
<dbReference type="NCBIfam" id="NF009583">
    <property type="entry name" value="PRK13024.1-3"/>
    <property type="match status" value="1"/>
</dbReference>
<feature type="transmembrane region" description="Helical" evidence="9">
    <location>
        <begin position="572"/>
        <end position="589"/>
    </location>
</feature>
<dbReference type="InterPro" id="IPR005791">
    <property type="entry name" value="SecD"/>
</dbReference>
<evidence type="ECO:0000313" key="15">
    <source>
        <dbReference type="Proteomes" id="UP000230859"/>
    </source>
</evidence>
<keyword evidence="7 9" id="KW-0811">Translocation</keyword>
<feature type="domain" description="Protein export membrane protein SecD/SecF C-terminal" evidence="11">
    <location>
        <begin position="257"/>
        <end position="422"/>
    </location>
</feature>
<dbReference type="HAMAP" id="MF_01464_B">
    <property type="entry name" value="SecF_B"/>
    <property type="match status" value="1"/>
</dbReference>
<feature type="transmembrane region" description="Helical" evidence="9">
    <location>
        <begin position="699"/>
        <end position="723"/>
    </location>
</feature>
<dbReference type="InterPro" id="IPR022813">
    <property type="entry name" value="SecD/SecF_arch_bac"/>
</dbReference>
<dbReference type="InterPro" id="IPR055344">
    <property type="entry name" value="SecD_SecF_C_bact"/>
</dbReference>
<feature type="domain" description="SecDF P1 head subdomain" evidence="13">
    <location>
        <begin position="152"/>
        <end position="255"/>
    </location>
</feature>
<keyword evidence="2 9" id="KW-0813">Transport</keyword>
<keyword evidence="8 9" id="KW-0472">Membrane</keyword>
<feature type="transmembrane region" description="Helical" evidence="9">
    <location>
        <begin position="368"/>
        <end position="394"/>
    </location>
</feature>
<keyword evidence="5 9" id="KW-0653">Protein transport</keyword>
<evidence type="ECO:0000313" key="14">
    <source>
        <dbReference type="EMBL" id="PIQ87323.1"/>
    </source>
</evidence>
<evidence type="ECO:0000256" key="3">
    <source>
        <dbReference type="ARBA" id="ARBA00022475"/>
    </source>
</evidence>
<comment type="similarity">
    <text evidence="9">Belongs to the SecD/SecF family. SecD subfamily.</text>
</comment>
<dbReference type="NCBIfam" id="TIGR00966">
    <property type="entry name" value="transloc_SecF"/>
    <property type="match status" value="1"/>
</dbReference>
<feature type="transmembrane region" description="Helical" evidence="9">
    <location>
        <begin position="455"/>
        <end position="473"/>
    </location>
</feature>
<evidence type="ECO:0000259" key="11">
    <source>
        <dbReference type="Pfam" id="PF02355"/>
    </source>
</evidence>
<dbReference type="InterPro" id="IPR054384">
    <property type="entry name" value="SecDF_P1_head"/>
</dbReference>
<dbReference type="Gene3D" id="3.30.70.3400">
    <property type="match status" value="1"/>
</dbReference>
<sequence>MERNFKWKVLLVIAVLASSIYAVYPPAQKIHLGLDLKGGIHLLLQVETDKIPQEQREGAVDRAIQVIRNRIDEFGVREPTIIKQGTDHVVVQLPGVTDEDRARDIVSKTAHLEFKIVESDPKITADALKADSPQIPAGYEVKKIQGSAAEVSDTVVLKAEPVLTGDHLTNAAVGFDQYGQAIVQFELDKEGAKVFDDVTFKNIGNRLAIVLDGIVHSAPVIRDRIPSGQGQITGNFTPAQASDLALVLRAGALPAPVKVIEQHTVGPTLGRDSITQGIRASIGGAVLVLVFMAIYYGISGVIAGIAVLLNLVILAGFLAFSGASLTLPGIAGIILTMGMAVDANVLINERMREEKELGKAIRSIISAGYHKAFSAIFDSNLTTILAAAILLWFGTGPIRGFAITLIFGLIASLFAALFITRLMFDFLTRSKKDLKLRMMELIKNCQVDWMAKRKIGYTISMVLFAVGITMFFTHGHGSLGIDFTGGTLQEVHLTQPPEMGAIRSTLERAGVRNVQIQSYGGAADQNIVIRSKGESTQAIRQALDQAVGTGKYEIRRSDTVGPAAGKELFRKGIKSVILALVLMMVYVWYRYNFRFGMCAMLMVLHDLAISFGIFILSGREFSLTILAALLTIIGYSINDTIIVYDRMRENLKLMRKKKLSEVLNTSINQTLNRSILTTLTTVLVAISLFLFGGPALNDFSFILIIGFVLSVYSTIFVAAPLILETSKES</sequence>